<proteinExistence type="predicted"/>
<dbReference type="EMBL" id="JAHQIW010003830">
    <property type="protein sequence ID" value="KAJ1360248.1"/>
    <property type="molecule type" value="Genomic_DNA"/>
</dbReference>
<comment type="caution">
    <text evidence="1">The sequence shown here is derived from an EMBL/GenBank/DDBJ whole genome shotgun (WGS) entry which is preliminary data.</text>
</comment>
<dbReference type="AlphaFoldDB" id="A0AAD5MP58"/>
<accession>A0AAD5MP58</accession>
<evidence type="ECO:0000313" key="2">
    <source>
        <dbReference type="Proteomes" id="UP001196413"/>
    </source>
</evidence>
<organism evidence="1 2">
    <name type="scientific">Parelaphostrongylus tenuis</name>
    <name type="common">Meningeal worm</name>
    <dbReference type="NCBI Taxonomy" id="148309"/>
    <lineage>
        <taxon>Eukaryota</taxon>
        <taxon>Metazoa</taxon>
        <taxon>Ecdysozoa</taxon>
        <taxon>Nematoda</taxon>
        <taxon>Chromadorea</taxon>
        <taxon>Rhabditida</taxon>
        <taxon>Rhabditina</taxon>
        <taxon>Rhabditomorpha</taxon>
        <taxon>Strongyloidea</taxon>
        <taxon>Metastrongylidae</taxon>
        <taxon>Parelaphostrongylus</taxon>
    </lineage>
</organism>
<reference evidence="1" key="1">
    <citation type="submission" date="2021-06" db="EMBL/GenBank/DDBJ databases">
        <title>Parelaphostrongylus tenuis whole genome reference sequence.</title>
        <authorList>
            <person name="Garwood T.J."/>
            <person name="Larsen P.A."/>
            <person name="Fountain-Jones N.M."/>
            <person name="Garbe J.R."/>
            <person name="Macchietto M.G."/>
            <person name="Kania S.A."/>
            <person name="Gerhold R.W."/>
            <person name="Richards J.E."/>
            <person name="Wolf T.M."/>
        </authorList>
    </citation>
    <scope>NUCLEOTIDE SEQUENCE</scope>
    <source>
        <strain evidence="1">MNPRO001-30</strain>
        <tissue evidence="1">Meninges</tissue>
    </source>
</reference>
<name>A0AAD5MP58_PARTN</name>
<keyword evidence="2" id="KW-1185">Reference proteome</keyword>
<dbReference type="Proteomes" id="UP001196413">
    <property type="component" value="Unassembled WGS sequence"/>
</dbReference>
<protein>
    <submittedName>
        <fullName evidence="1">Uncharacterized protein</fullName>
    </submittedName>
</protein>
<sequence>MSILLPGGTQRSDTGNIEFSVRRKKIEKDDMVIQLAHAPKSVDSVAALRECVNKWIKSISE</sequence>
<evidence type="ECO:0000313" key="1">
    <source>
        <dbReference type="EMBL" id="KAJ1360248.1"/>
    </source>
</evidence>
<gene>
    <name evidence="1" type="ORF">KIN20_019175</name>
</gene>